<dbReference type="InterPro" id="IPR006128">
    <property type="entry name" value="Lipoprotein_PsaA-like"/>
</dbReference>
<feature type="region of interest" description="Disordered" evidence="7">
    <location>
        <begin position="113"/>
        <end position="135"/>
    </location>
</feature>
<feature type="compositionally biased region" description="Basic and acidic residues" evidence="7">
    <location>
        <begin position="115"/>
        <end position="129"/>
    </location>
</feature>
<name>A0A2K9MH14_9RHOB</name>
<dbReference type="Gene3D" id="3.40.50.1980">
    <property type="entry name" value="Nitrogenase molybdenum iron protein domain"/>
    <property type="match status" value="2"/>
</dbReference>
<keyword evidence="3 6" id="KW-0813">Transport</keyword>
<evidence type="ECO:0000256" key="3">
    <source>
        <dbReference type="ARBA" id="ARBA00022448"/>
    </source>
</evidence>
<proteinExistence type="inferred from homology"/>
<evidence type="ECO:0000256" key="4">
    <source>
        <dbReference type="ARBA" id="ARBA00022729"/>
    </source>
</evidence>
<evidence type="ECO:0000313" key="10">
    <source>
        <dbReference type="Proteomes" id="UP000234882"/>
    </source>
</evidence>
<dbReference type="KEGG" id="paru:CYR75_08450"/>
<sequence length="304" mass="32124">MRLALTFAISLFALPLAAPVAADPPQVLADTRVTGALVQQVLGDLGEVEVLLDKGSDPHDFQLRPSQARALQQAELLVWIGPELTPWLSRGAETLAPERRLALLATPGTTLRSYGESDAHEAGDGHDHAPGSIDPHALLDPTNAAVWLDEIAGRLSALDPAHASAFAENAEAAKQQIAQLDARLTALLAPLAGQHIVTLHDAYGYFTAHYGLAETIPVSLGDASAPSAARIDKIRRQITAHQVRCAFPEANHPSAVLDAVTSGSPVTLGEPLDPEGSQIDAESGFYTELLSQLAERIHACLSAR</sequence>
<dbReference type="PANTHER" id="PTHR42953:SF3">
    <property type="entry name" value="HIGH-AFFINITY ZINC UPTAKE SYSTEM PROTEIN ZNUA"/>
    <property type="match status" value="1"/>
</dbReference>
<dbReference type="InterPro" id="IPR050492">
    <property type="entry name" value="Bact_metal-bind_prot9"/>
</dbReference>
<organism evidence="9 10">
    <name type="scientific">Paracoccus jeotgali</name>
    <dbReference type="NCBI Taxonomy" id="2065379"/>
    <lineage>
        <taxon>Bacteria</taxon>
        <taxon>Pseudomonadati</taxon>
        <taxon>Pseudomonadota</taxon>
        <taxon>Alphaproteobacteria</taxon>
        <taxon>Rhodobacterales</taxon>
        <taxon>Paracoccaceae</taxon>
        <taxon>Paracoccus</taxon>
    </lineage>
</organism>
<comment type="similarity">
    <text evidence="1 6">Belongs to the bacterial solute-binding protein 9 family.</text>
</comment>
<keyword evidence="5" id="KW-0864">Zinc transport</keyword>
<dbReference type="InterPro" id="IPR006127">
    <property type="entry name" value="ZnuA-like"/>
</dbReference>
<keyword evidence="5" id="KW-0406">Ion transport</keyword>
<keyword evidence="5" id="KW-0862">Zinc</keyword>
<dbReference type="GO" id="GO:0007155">
    <property type="term" value="P:cell adhesion"/>
    <property type="evidence" value="ECO:0007669"/>
    <property type="project" value="InterPro"/>
</dbReference>
<dbReference type="GO" id="GO:0006829">
    <property type="term" value="P:zinc ion transport"/>
    <property type="evidence" value="ECO:0007669"/>
    <property type="project" value="UniProtKB-KW"/>
</dbReference>
<dbReference type="PRINTS" id="PR00690">
    <property type="entry name" value="ADHESNFAMILY"/>
</dbReference>
<evidence type="ECO:0000256" key="6">
    <source>
        <dbReference type="RuleBase" id="RU003512"/>
    </source>
</evidence>
<evidence type="ECO:0000256" key="5">
    <source>
        <dbReference type="ARBA" id="ARBA00022906"/>
    </source>
</evidence>
<keyword evidence="10" id="KW-1185">Reference proteome</keyword>
<keyword evidence="4 8" id="KW-0732">Signal</keyword>
<evidence type="ECO:0000256" key="8">
    <source>
        <dbReference type="SAM" id="SignalP"/>
    </source>
</evidence>
<dbReference type="RefSeq" id="WP_101499642.1">
    <property type="nucleotide sequence ID" value="NZ_CP025583.1"/>
</dbReference>
<feature type="signal peptide" evidence="8">
    <location>
        <begin position="1"/>
        <end position="22"/>
    </location>
</feature>
<protein>
    <recommendedName>
        <fullName evidence="2">High-affinity zinc uptake system protein ZnuA</fullName>
    </recommendedName>
</protein>
<dbReference type="EMBL" id="CP025583">
    <property type="protein sequence ID" value="AUM74296.1"/>
    <property type="molecule type" value="Genomic_DNA"/>
</dbReference>
<reference evidence="10" key="1">
    <citation type="submission" date="2017-12" db="EMBL/GenBank/DDBJ databases">
        <title>Genomic analysis of Paracoccus sp. CBA4604.</title>
        <authorList>
            <person name="Roh S.W."/>
            <person name="Kim J.Y."/>
            <person name="Kim J.S."/>
        </authorList>
    </citation>
    <scope>NUCLEOTIDE SEQUENCE [LARGE SCALE GENOMIC DNA]</scope>
    <source>
        <strain evidence="10">CBA4604</strain>
    </source>
</reference>
<evidence type="ECO:0000256" key="1">
    <source>
        <dbReference type="ARBA" id="ARBA00011028"/>
    </source>
</evidence>
<dbReference type="SUPFAM" id="SSF53807">
    <property type="entry name" value="Helical backbone' metal receptor"/>
    <property type="match status" value="1"/>
</dbReference>
<dbReference type="OrthoDB" id="7346865at2"/>
<dbReference type="Proteomes" id="UP000234882">
    <property type="component" value="Chromosome"/>
</dbReference>
<accession>A0A2K9MH14</accession>
<dbReference type="Pfam" id="PF01297">
    <property type="entry name" value="ZnuA"/>
    <property type="match status" value="1"/>
</dbReference>
<gene>
    <name evidence="9" type="ORF">CYR75_08450</name>
</gene>
<dbReference type="AlphaFoldDB" id="A0A2K9MH14"/>
<dbReference type="GO" id="GO:0046872">
    <property type="term" value="F:metal ion binding"/>
    <property type="evidence" value="ECO:0007669"/>
    <property type="project" value="InterPro"/>
</dbReference>
<feature type="chain" id="PRO_5014597154" description="High-affinity zinc uptake system protein ZnuA" evidence="8">
    <location>
        <begin position="23"/>
        <end position="304"/>
    </location>
</feature>
<evidence type="ECO:0000256" key="2">
    <source>
        <dbReference type="ARBA" id="ARBA00015915"/>
    </source>
</evidence>
<evidence type="ECO:0000313" key="9">
    <source>
        <dbReference type="EMBL" id="AUM74296.1"/>
    </source>
</evidence>
<evidence type="ECO:0000256" key="7">
    <source>
        <dbReference type="SAM" id="MobiDB-lite"/>
    </source>
</evidence>
<dbReference type="PANTHER" id="PTHR42953">
    <property type="entry name" value="HIGH-AFFINITY ZINC UPTAKE SYSTEM PROTEIN ZNUA-RELATED"/>
    <property type="match status" value="1"/>
</dbReference>